<dbReference type="InterPro" id="IPR022002">
    <property type="entry name" value="ChsH2_Znr"/>
</dbReference>
<dbReference type="InterPro" id="IPR012340">
    <property type="entry name" value="NA-bd_OB-fold"/>
</dbReference>
<dbReference type="SUPFAM" id="SSF50249">
    <property type="entry name" value="Nucleic acid-binding proteins"/>
    <property type="match status" value="1"/>
</dbReference>
<dbReference type="AlphaFoldDB" id="A0A2N5Y7Q6"/>
<protein>
    <recommendedName>
        <fullName evidence="5">Acyl dehydratase</fullName>
    </recommendedName>
</protein>
<evidence type="ECO:0008006" key="5">
    <source>
        <dbReference type="Google" id="ProtNLM"/>
    </source>
</evidence>
<gene>
    <name evidence="3" type="ORF">CWI75_03495</name>
</gene>
<dbReference type="Pfam" id="PF01796">
    <property type="entry name" value="OB_ChsH2_C"/>
    <property type="match status" value="1"/>
</dbReference>
<comment type="caution">
    <text evidence="3">The sequence shown here is derived from an EMBL/GenBank/DDBJ whole genome shotgun (WGS) entry which is preliminary data.</text>
</comment>
<organism evidence="3 4">
    <name type="scientific">Kineobactrum sediminis</name>
    <dbReference type="NCBI Taxonomy" id="1905677"/>
    <lineage>
        <taxon>Bacteria</taxon>
        <taxon>Pseudomonadati</taxon>
        <taxon>Pseudomonadota</taxon>
        <taxon>Gammaproteobacteria</taxon>
        <taxon>Cellvibrionales</taxon>
        <taxon>Halieaceae</taxon>
        <taxon>Kineobactrum</taxon>
    </lineage>
</organism>
<dbReference type="RefSeq" id="WP_101520049.1">
    <property type="nucleotide sequence ID" value="NZ_PKLZ01000001.1"/>
</dbReference>
<accession>A0A2N5Y7Q6</accession>
<evidence type="ECO:0000313" key="4">
    <source>
        <dbReference type="Proteomes" id="UP000234845"/>
    </source>
</evidence>
<dbReference type="PANTHER" id="PTHR34075:SF5">
    <property type="entry name" value="BLR3430 PROTEIN"/>
    <property type="match status" value="1"/>
</dbReference>
<dbReference type="Gene3D" id="6.10.30.10">
    <property type="match status" value="1"/>
</dbReference>
<name>A0A2N5Y7Q6_9GAMM</name>
<dbReference type="PANTHER" id="PTHR34075">
    <property type="entry name" value="BLR3430 PROTEIN"/>
    <property type="match status" value="1"/>
</dbReference>
<dbReference type="Pfam" id="PF12172">
    <property type="entry name" value="zf-ChsH2"/>
    <property type="match status" value="1"/>
</dbReference>
<feature type="domain" description="ChsH2 C-terminal OB-fold" evidence="1">
    <location>
        <begin position="53"/>
        <end position="117"/>
    </location>
</feature>
<dbReference type="InterPro" id="IPR052513">
    <property type="entry name" value="Thioester_dehydratase-like"/>
</dbReference>
<feature type="domain" description="ChsH2 rubredoxin-like zinc ribbon" evidence="2">
    <location>
        <begin position="16"/>
        <end position="51"/>
    </location>
</feature>
<proteinExistence type="predicted"/>
<keyword evidence="4" id="KW-1185">Reference proteome</keyword>
<evidence type="ECO:0000259" key="2">
    <source>
        <dbReference type="Pfam" id="PF12172"/>
    </source>
</evidence>
<evidence type="ECO:0000313" key="3">
    <source>
        <dbReference type="EMBL" id="PLW84415.1"/>
    </source>
</evidence>
<reference evidence="4" key="1">
    <citation type="submission" date="2017-11" db="EMBL/GenBank/DDBJ databases">
        <title>The draft genome sequence of Chromatocurvus sp. F02.</title>
        <authorList>
            <person name="Du Z.-J."/>
            <person name="Chang Y.-Q."/>
        </authorList>
    </citation>
    <scope>NUCLEOTIDE SEQUENCE [LARGE SCALE GENOMIC DNA]</scope>
    <source>
        <strain evidence="4">F02</strain>
    </source>
</reference>
<sequence length="139" mass="15787">MQIPRPDPTAISRPFWDGLRQRIIQVPQCDHCDAWIFYPRRHCTECGSRRLTWRRVSGRATLHSYTFARVATLPAFAELPLQNLAIVTFEEGFNANTSLTGMNADDIHIGMALEPAFDVIDEQGTTRLLFTVANIDPTR</sequence>
<evidence type="ECO:0000259" key="1">
    <source>
        <dbReference type="Pfam" id="PF01796"/>
    </source>
</evidence>
<dbReference type="InterPro" id="IPR002878">
    <property type="entry name" value="ChsH2_C"/>
</dbReference>
<dbReference type="Proteomes" id="UP000234845">
    <property type="component" value="Unassembled WGS sequence"/>
</dbReference>
<dbReference type="OrthoDB" id="3182121at2"/>
<dbReference type="EMBL" id="PKLZ01000001">
    <property type="protein sequence ID" value="PLW84415.1"/>
    <property type="molecule type" value="Genomic_DNA"/>
</dbReference>